<geneLocation type="plasmid" evidence="3 4">
    <name>pTT6-2</name>
</geneLocation>
<evidence type="ECO:0000313" key="3">
    <source>
        <dbReference type="EMBL" id="QQP93531.1"/>
    </source>
</evidence>
<dbReference type="EMBL" id="CP067422">
    <property type="protein sequence ID" value="QQP93531.1"/>
    <property type="molecule type" value="Genomic_DNA"/>
</dbReference>
<gene>
    <name evidence="3" type="ORF">IGS68_33460</name>
</gene>
<evidence type="ECO:0000256" key="1">
    <source>
        <dbReference type="SAM" id="Coils"/>
    </source>
</evidence>
<protein>
    <submittedName>
        <fullName evidence="3">HlyD family efflux transporter periplasmic adaptor subunit</fullName>
    </submittedName>
</protein>
<evidence type="ECO:0000259" key="2">
    <source>
        <dbReference type="Pfam" id="PF25917"/>
    </source>
</evidence>
<dbReference type="Pfam" id="PF25917">
    <property type="entry name" value="BSH_RND"/>
    <property type="match status" value="1"/>
</dbReference>
<keyword evidence="1" id="KW-0175">Coiled coil</keyword>
<dbReference type="Gene3D" id="2.40.30.170">
    <property type="match status" value="1"/>
</dbReference>
<sequence length="337" mass="36054">MRAAPLLALLAVVGIAAGGYAYWDTQQSRTLPAGLASANGRIEVERVDIATKLAGRVAEIRVREGDAVQAGDTVARMDVTELQAQLLAAKAAVRRAVESIGKAEAEVAIREAEQQLSEVELRRVVELERRAAVSTAEVDRRRAQNEVAKAQILGARAAVRDAGAAREAAEAQVAQIEATIADMTLKTPVTGRVEYRLARAGEVLGAGGRVVTVLDLTDVFMTIFLPTGQAGRVGHGSDARIVLDAAPSYVIPATVSFIAAEAQFTPKAVETSDEREKLMYRVKLAIDPKLLETYRDYVRAGLTGNAYVRIDRAAEWPAELAPKLPPAPEPAETADVR</sequence>
<dbReference type="Proteomes" id="UP000595197">
    <property type="component" value="Plasmid pTT6-2"/>
</dbReference>
<feature type="domain" description="Multidrug resistance protein MdtA-like barrel-sandwich hybrid" evidence="2">
    <location>
        <begin position="46"/>
        <end position="209"/>
    </location>
</feature>
<keyword evidence="3" id="KW-0614">Plasmid</keyword>
<feature type="coiled-coil region" evidence="1">
    <location>
        <begin position="102"/>
        <end position="186"/>
    </location>
</feature>
<evidence type="ECO:0000313" key="4">
    <source>
        <dbReference type="Proteomes" id="UP000595197"/>
    </source>
</evidence>
<proteinExistence type="predicted"/>
<dbReference type="SUPFAM" id="SSF111369">
    <property type="entry name" value="HlyD-like secretion proteins"/>
    <property type="match status" value="2"/>
</dbReference>
<reference evidence="3" key="1">
    <citation type="submission" date="2021-02" db="EMBL/GenBank/DDBJ databases">
        <title>Skermanella TT6 skin isolate.</title>
        <authorList>
            <person name="Lee K."/>
            <person name="Ganzorig M."/>
        </authorList>
    </citation>
    <scope>NUCLEOTIDE SEQUENCE</scope>
    <source>
        <strain evidence="3">TT6</strain>
    </source>
</reference>
<name>A0ABX7BIF2_9PROT</name>
<dbReference type="PANTHER" id="PTHR30438:SF2">
    <property type="entry name" value="MEMBRANE PROTEIN"/>
    <property type="match status" value="1"/>
</dbReference>
<dbReference type="Gene3D" id="2.40.50.100">
    <property type="match status" value="1"/>
</dbReference>
<dbReference type="PANTHER" id="PTHR30438">
    <property type="entry name" value="36 KDA ANTIGEN-RELATED"/>
    <property type="match status" value="1"/>
</dbReference>
<dbReference type="Gene3D" id="1.10.287.470">
    <property type="entry name" value="Helix hairpin bin"/>
    <property type="match status" value="1"/>
</dbReference>
<dbReference type="InterPro" id="IPR058625">
    <property type="entry name" value="MdtA-like_BSH"/>
</dbReference>
<accession>A0ABX7BIF2</accession>
<keyword evidence="4" id="KW-1185">Reference proteome</keyword>
<organism evidence="3 4">
    <name type="scientific">Skermanella cutis</name>
    <dbReference type="NCBI Taxonomy" id="2775420"/>
    <lineage>
        <taxon>Bacteria</taxon>
        <taxon>Pseudomonadati</taxon>
        <taxon>Pseudomonadota</taxon>
        <taxon>Alphaproteobacteria</taxon>
        <taxon>Rhodospirillales</taxon>
        <taxon>Azospirillaceae</taxon>
        <taxon>Skermanella</taxon>
    </lineage>
</organism>
<dbReference type="RefSeq" id="WP_201083161.1">
    <property type="nucleotide sequence ID" value="NZ_CP067422.1"/>
</dbReference>